<feature type="domain" description="Sporulation stage II protein D amidase enhancer LytB N-terminal" evidence="2">
    <location>
        <begin position="228"/>
        <end position="314"/>
    </location>
</feature>
<accession>A0ABP9C8R5</accession>
<dbReference type="InterPro" id="IPR013693">
    <property type="entry name" value="SpoIID/LytB_N"/>
</dbReference>
<dbReference type="RefSeq" id="WP_345602093.1">
    <property type="nucleotide sequence ID" value="NZ_BAABKQ010000001.1"/>
</dbReference>
<dbReference type="NCBIfam" id="TIGR02669">
    <property type="entry name" value="SpoIID_LytB"/>
    <property type="match status" value="1"/>
</dbReference>
<dbReference type="Pfam" id="PF08486">
    <property type="entry name" value="SpoIID"/>
    <property type="match status" value="1"/>
</dbReference>
<evidence type="ECO:0000256" key="1">
    <source>
        <dbReference type="SAM" id="MobiDB-lite"/>
    </source>
</evidence>
<organism evidence="3 4">
    <name type="scientific">Tomitella cavernea</name>
    <dbReference type="NCBI Taxonomy" id="1387982"/>
    <lineage>
        <taxon>Bacteria</taxon>
        <taxon>Bacillati</taxon>
        <taxon>Actinomycetota</taxon>
        <taxon>Actinomycetes</taxon>
        <taxon>Mycobacteriales</taxon>
        <taxon>Tomitella</taxon>
    </lineage>
</organism>
<evidence type="ECO:0000313" key="4">
    <source>
        <dbReference type="Proteomes" id="UP001500839"/>
    </source>
</evidence>
<protein>
    <recommendedName>
        <fullName evidence="2">Sporulation stage II protein D amidase enhancer LytB N-terminal domain-containing protein</fullName>
    </recommendedName>
</protein>
<dbReference type="Proteomes" id="UP001500839">
    <property type="component" value="Unassembled WGS sequence"/>
</dbReference>
<sequence>MHRSPLRNALRAVRRPLSTARGPDASRRRRRAAAAKLSAAVSAPMLAVAAVAVSVTAGGAGGTDGAAAAHLDTVPVVDAQTVFTLRGHGHGHGRGMGQWGAYGYAKDHGWSAEQIIGHYYGGTELQRIDTGGISVRLMGLDGEDLSVTSDGPMTVDGHEVPAGAAVTLRPTPGGADVTVTQGCGGAPTDSFAVGDPRVSPDGGAKLTVCGGNTYRGDLGVALDGGAPRTVNHVGMADYLRGVLPEEISAGWADKGAGEALRAQAIAARSYAAAEDRYAYAETCDTQACQVYGGTAEEDPRTDAAVADTAGMVVTRGGQPVATEFSASTGGWTAGGDFPAVEDAGDTASPVHDWTQTVTAQQVSEAFGVGPLQEMTVTARNGLGADGGRVVTMRVVGADKTVEVSGPEVRTGLGLKSDWFTIDGQGPAASVIPPESSGLIPDSSGVLPPAVPDSSGQAPESGGGESGPLDIVGGAGLTAEDIRRAADALSGAMGADSKLGSAIDAIGGVAADGLQAYTDARGEGPPEQPEP</sequence>
<keyword evidence="4" id="KW-1185">Reference proteome</keyword>
<reference evidence="4" key="1">
    <citation type="journal article" date="2019" name="Int. J. Syst. Evol. Microbiol.">
        <title>The Global Catalogue of Microorganisms (GCM) 10K type strain sequencing project: providing services to taxonomists for standard genome sequencing and annotation.</title>
        <authorList>
            <consortium name="The Broad Institute Genomics Platform"/>
            <consortium name="The Broad Institute Genome Sequencing Center for Infectious Disease"/>
            <person name="Wu L."/>
            <person name="Ma J."/>
        </authorList>
    </citation>
    <scope>NUCLEOTIDE SEQUENCE [LARGE SCALE GENOMIC DNA]</scope>
    <source>
        <strain evidence="4">JCM 18542</strain>
    </source>
</reference>
<proteinExistence type="predicted"/>
<evidence type="ECO:0000313" key="3">
    <source>
        <dbReference type="EMBL" id="GAA4805225.1"/>
    </source>
</evidence>
<comment type="caution">
    <text evidence="3">The sequence shown here is derived from an EMBL/GenBank/DDBJ whole genome shotgun (WGS) entry which is preliminary data.</text>
</comment>
<name>A0ABP9C8R5_9ACTN</name>
<dbReference type="EMBL" id="BAABKQ010000001">
    <property type="protein sequence ID" value="GAA4805225.1"/>
    <property type="molecule type" value="Genomic_DNA"/>
</dbReference>
<evidence type="ECO:0000259" key="2">
    <source>
        <dbReference type="Pfam" id="PF08486"/>
    </source>
</evidence>
<gene>
    <name evidence="3" type="ORF">GCM10023353_04960</name>
</gene>
<feature type="region of interest" description="Disordered" evidence="1">
    <location>
        <begin position="425"/>
        <end position="474"/>
    </location>
</feature>
<dbReference type="InterPro" id="IPR013486">
    <property type="entry name" value="SpoIID/LytB"/>
</dbReference>